<dbReference type="OrthoDB" id="978436at2"/>
<dbReference type="Pfam" id="PF26498">
    <property type="entry name" value="DUF8164"/>
    <property type="match status" value="1"/>
</dbReference>
<dbReference type="AlphaFoldDB" id="A0A5B7TTH1"/>
<dbReference type="Proteomes" id="UP000306229">
    <property type="component" value="Chromosome"/>
</dbReference>
<gene>
    <name evidence="3" type="ORF">FF125_17405</name>
</gene>
<keyword evidence="1" id="KW-0472">Membrane</keyword>
<evidence type="ECO:0000313" key="4">
    <source>
        <dbReference type="Proteomes" id="UP000306229"/>
    </source>
</evidence>
<feature type="domain" description="DUF8164" evidence="2">
    <location>
        <begin position="40"/>
        <end position="219"/>
    </location>
</feature>
<evidence type="ECO:0000313" key="3">
    <source>
        <dbReference type="EMBL" id="QCX40135.1"/>
    </source>
</evidence>
<name>A0A5B7TTH1_9FLAO</name>
<evidence type="ECO:0000259" key="2">
    <source>
        <dbReference type="Pfam" id="PF26498"/>
    </source>
</evidence>
<evidence type="ECO:0000256" key="1">
    <source>
        <dbReference type="SAM" id="Phobius"/>
    </source>
</evidence>
<dbReference type="EMBL" id="CP040749">
    <property type="protein sequence ID" value="QCX40135.1"/>
    <property type="molecule type" value="Genomic_DNA"/>
</dbReference>
<dbReference type="KEGG" id="fbe:FF125_17405"/>
<sequence length="285" mass="32773">MTPEYPKDPAYNSINKGTMYKSHYQFGKHADMPGSYTQVLFSDHTNIRPGEKITIKHFISGYGNIDFNTAKMFFSPSSNFIDESKSFCSHGIRTEIVDKDGIKGMTFGGFKRSKDLVKSGAVLTLMSSFGYSDIKEKVTLFSESINYMTIFSEIQDENLNPPFLWEIQTKSNLKPGRYSLSFILTYFNGENWQNDTVIQDFKVLNLYERNETSIQIITFFFLLFTLISAFNDVKGLFTTNTNNVKPKIIETEILSKENKDDIELDTKLIQPKDTLNKKKDNEKMK</sequence>
<keyword evidence="1" id="KW-1133">Transmembrane helix</keyword>
<organism evidence="3 4">
    <name type="scientific">Aureibaculum algae</name>
    <dbReference type="NCBI Taxonomy" id="2584122"/>
    <lineage>
        <taxon>Bacteria</taxon>
        <taxon>Pseudomonadati</taxon>
        <taxon>Bacteroidota</taxon>
        <taxon>Flavobacteriia</taxon>
        <taxon>Flavobacteriales</taxon>
        <taxon>Flavobacteriaceae</taxon>
        <taxon>Aureibaculum</taxon>
    </lineage>
</organism>
<accession>A0A5B7TTH1</accession>
<feature type="transmembrane region" description="Helical" evidence="1">
    <location>
        <begin position="212"/>
        <end position="230"/>
    </location>
</feature>
<keyword evidence="1" id="KW-0812">Transmembrane</keyword>
<protein>
    <recommendedName>
        <fullName evidence="2">DUF8164 domain-containing protein</fullName>
    </recommendedName>
</protein>
<dbReference type="RefSeq" id="WP_138950969.1">
    <property type="nucleotide sequence ID" value="NZ_CP040749.1"/>
</dbReference>
<keyword evidence="4" id="KW-1185">Reference proteome</keyword>
<dbReference type="InterPro" id="IPR058478">
    <property type="entry name" value="DUF8164"/>
</dbReference>
<reference evidence="3 4" key="1">
    <citation type="submission" date="2019-05" db="EMBL/GenBank/DDBJ databases">
        <title>Algicella ahnfeltiae gen. nov., sp. nov., a novel marine bacterium of the family Flavobacteriaceae isolated from a red alga.</title>
        <authorList>
            <person name="Nedashkovskaya O.I."/>
            <person name="Kukhlevskiy A.D."/>
            <person name="Kim S.-G."/>
            <person name="Zhukova N.V."/>
            <person name="Mikhailov V.V."/>
        </authorList>
    </citation>
    <scope>NUCLEOTIDE SEQUENCE [LARGE SCALE GENOMIC DNA]</scope>
    <source>
        <strain evidence="3 4">10Alg115</strain>
    </source>
</reference>
<proteinExistence type="predicted"/>